<feature type="signal peptide" evidence="1">
    <location>
        <begin position="1"/>
        <end position="33"/>
    </location>
</feature>
<dbReference type="EMBL" id="CP136798">
    <property type="protein sequence ID" value="XCN16929.1"/>
    <property type="molecule type" value="Genomic_DNA"/>
</dbReference>
<organism evidence="2">
    <name type="scientific">Streptomyces sp. JL1001</name>
    <dbReference type="NCBI Taxonomy" id="3078227"/>
    <lineage>
        <taxon>Bacteria</taxon>
        <taxon>Bacillati</taxon>
        <taxon>Actinomycetota</taxon>
        <taxon>Actinomycetes</taxon>
        <taxon>Kitasatosporales</taxon>
        <taxon>Streptomycetaceae</taxon>
        <taxon>Streptomyces</taxon>
    </lineage>
</organism>
<sequence length="212" mass="21892">MGGIPVQFSPKVIATALAAAVALGAGVVGTAHASASQTAPPAALAVKKAASAKEDGRALFGGLVFTQGRVADSLIAGGYYRSSKETLKENRSVKSVAAVGKLMDVMEKSEPGFFAGLSADLRSGDPRRVEAALDHTSALLKNHVKFIERSGDGSTGACVAVVVAVNVAVVGNVVAVYNAEVAWDVQHFWMEQRPMLSAEESIALLTTLLKDA</sequence>
<accession>A0AAU8KKR5</accession>
<evidence type="ECO:0000313" key="2">
    <source>
        <dbReference type="EMBL" id="XCN16929.1"/>
    </source>
</evidence>
<gene>
    <name evidence="2" type="ORF">R1Y80_26330</name>
</gene>
<evidence type="ECO:0000256" key="1">
    <source>
        <dbReference type="SAM" id="SignalP"/>
    </source>
</evidence>
<keyword evidence="1" id="KW-0732">Signal</keyword>
<dbReference type="RefSeq" id="WP_128806461.1">
    <property type="nucleotide sequence ID" value="NZ_CP136798.1"/>
</dbReference>
<dbReference type="InterPro" id="IPR023888">
    <property type="entry name" value="SdpC-like"/>
</dbReference>
<reference evidence="2" key="1">
    <citation type="submission" date="2023-10" db="EMBL/GenBank/DDBJ databases">
        <title>Complete genome sequence of Streptomyces sp. JL1001.</title>
        <authorList>
            <person name="Jiang L."/>
        </authorList>
    </citation>
    <scope>NUCLEOTIDE SEQUENCE</scope>
    <source>
        <strain evidence="2">JL1001</strain>
    </source>
</reference>
<dbReference type="AlphaFoldDB" id="A0AAU8KKR5"/>
<protein>
    <recommendedName>
        <fullName evidence="3">Sporulation delaying protein family toxin</fullName>
    </recommendedName>
</protein>
<feature type="chain" id="PRO_5043482118" description="Sporulation delaying protein family toxin" evidence="1">
    <location>
        <begin position="34"/>
        <end position="212"/>
    </location>
</feature>
<dbReference type="GeneID" id="91287620"/>
<evidence type="ECO:0008006" key="3">
    <source>
        <dbReference type="Google" id="ProtNLM"/>
    </source>
</evidence>
<dbReference type="Pfam" id="PF26137">
    <property type="entry name" value="Toxin_SdpC"/>
    <property type="match status" value="1"/>
</dbReference>
<proteinExistence type="predicted"/>
<name>A0AAU8KKR5_9ACTN</name>